<sequence length="209" mass="22723">MNNTLAKSLLIEGPPLQKKTLGKRKQIEEEKSSSESEPESESEFESESESETASDSDSEKTISEDENVRSVRRRTKKRDEAINAEPLQPRQHTEANANAATAIGENVGIIERRTKKRHEAINAAPLQPPQQGEADANPDATIDALADPSTQVNVNQEDHIKDANSAAAMTVEEDDTQHDAVIVDATIASAPPKHTIPAAATRKPCFCHV</sequence>
<accession>A0ABU6WKV5</accession>
<comment type="caution">
    <text evidence="2">The sequence shown here is derived from an EMBL/GenBank/DDBJ whole genome shotgun (WGS) entry which is preliminary data.</text>
</comment>
<feature type="compositionally biased region" description="Basic and acidic residues" evidence="1">
    <location>
        <begin position="25"/>
        <end position="34"/>
    </location>
</feature>
<dbReference type="EMBL" id="JASCZI010181618">
    <property type="protein sequence ID" value="MED6184928.1"/>
    <property type="molecule type" value="Genomic_DNA"/>
</dbReference>
<reference evidence="2 3" key="1">
    <citation type="journal article" date="2023" name="Plants (Basel)">
        <title>Bridging the Gap: Combining Genomics and Transcriptomics Approaches to Understand Stylosanthes scabra, an Orphan Legume from the Brazilian Caatinga.</title>
        <authorList>
            <person name="Ferreira-Neto J.R.C."/>
            <person name="da Silva M.D."/>
            <person name="Binneck E."/>
            <person name="de Melo N.F."/>
            <person name="da Silva R.H."/>
            <person name="de Melo A.L.T.M."/>
            <person name="Pandolfi V."/>
            <person name="Bustamante F.O."/>
            <person name="Brasileiro-Vidal A.C."/>
            <person name="Benko-Iseppon A.M."/>
        </authorList>
    </citation>
    <scope>NUCLEOTIDE SEQUENCE [LARGE SCALE GENOMIC DNA]</scope>
    <source>
        <tissue evidence="2">Leaves</tissue>
    </source>
</reference>
<evidence type="ECO:0000256" key="1">
    <source>
        <dbReference type="SAM" id="MobiDB-lite"/>
    </source>
</evidence>
<feature type="compositionally biased region" description="Basic and acidic residues" evidence="1">
    <location>
        <begin position="57"/>
        <end position="69"/>
    </location>
</feature>
<evidence type="ECO:0000313" key="2">
    <source>
        <dbReference type="EMBL" id="MED6184928.1"/>
    </source>
</evidence>
<keyword evidence="3" id="KW-1185">Reference proteome</keyword>
<name>A0ABU6WKV5_9FABA</name>
<feature type="region of interest" description="Disordered" evidence="1">
    <location>
        <begin position="1"/>
        <end position="97"/>
    </location>
</feature>
<dbReference type="Proteomes" id="UP001341840">
    <property type="component" value="Unassembled WGS sequence"/>
</dbReference>
<feature type="region of interest" description="Disordered" evidence="1">
    <location>
        <begin position="115"/>
        <end position="153"/>
    </location>
</feature>
<organism evidence="2 3">
    <name type="scientific">Stylosanthes scabra</name>
    <dbReference type="NCBI Taxonomy" id="79078"/>
    <lineage>
        <taxon>Eukaryota</taxon>
        <taxon>Viridiplantae</taxon>
        <taxon>Streptophyta</taxon>
        <taxon>Embryophyta</taxon>
        <taxon>Tracheophyta</taxon>
        <taxon>Spermatophyta</taxon>
        <taxon>Magnoliopsida</taxon>
        <taxon>eudicotyledons</taxon>
        <taxon>Gunneridae</taxon>
        <taxon>Pentapetalae</taxon>
        <taxon>rosids</taxon>
        <taxon>fabids</taxon>
        <taxon>Fabales</taxon>
        <taxon>Fabaceae</taxon>
        <taxon>Papilionoideae</taxon>
        <taxon>50 kb inversion clade</taxon>
        <taxon>dalbergioids sensu lato</taxon>
        <taxon>Dalbergieae</taxon>
        <taxon>Pterocarpus clade</taxon>
        <taxon>Stylosanthes</taxon>
    </lineage>
</organism>
<protein>
    <submittedName>
        <fullName evidence="2">Uncharacterized protein</fullName>
    </submittedName>
</protein>
<evidence type="ECO:0000313" key="3">
    <source>
        <dbReference type="Proteomes" id="UP001341840"/>
    </source>
</evidence>
<proteinExistence type="predicted"/>
<feature type="compositionally biased region" description="Acidic residues" evidence="1">
    <location>
        <begin position="36"/>
        <end position="56"/>
    </location>
</feature>
<gene>
    <name evidence="2" type="ORF">PIB30_052133</name>
</gene>